<gene>
    <name evidence="1" type="ORF">VKT23_006357</name>
</gene>
<keyword evidence="2" id="KW-1185">Reference proteome</keyword>
<sequence>MTPWSPTQHTLGHDTRRFVWSRLSISDGFKAIPNVDDSLAFVIPPTGLYTGRVVQYSLPPLEMEEDEEALVLELYSRNSTQFAFFPGRWNGRPDQAPSPRLDGNKGRFDPTKAPQYYCPHSPHLPFINRSESGQHSHELPENTPSFLVWESAERPAFNEGQVHIGYWSTLQARASRLLQDAKDLWLKGGSVQSWPGFLEACPNYSEDTRLWQTPARTSFDDFVTTMAEIQGWVKELAAWVKMAQLLEANPFQKGALSMSQMINIKADETLVGLWINGMDEQQVAWLWHIGHVPIFVVHRIRGVQDDPGHAVKHRVSDPIVGTPLNKSKAKSEWMVLAKTSGVAPAQIQYEIGVDESLLKPEESLFYWQSSSHAAPGNYPGQDMRQQTNLPLSLHHSSATIKTISAAHEAWIEPLEIILIHEKGSWEHFKEDMDDDGRTCFV</sequence>
<protein>
    <submittedName>
        <fullName evidence="1">Uncharacterized protein</fullName>
    </submittedName>
</protein>
<name>A0ABR1JQ26_9AGAR</name>
<accession>A0ABR1JQ26</accession>
<dbReference type="EMBL" id="JBANRG010000008">
    <property type="protein sequence ID" value="KAK7464191.1"/>
    <property type="molecule type" value="Genomic_DNA"/>
</dbReference>
<evidence type="ECO:0000313" key="1">
    <source>
        <dbReference type="EMBL" id="KAK7464191.1"/>
    </source>
</evidence>
<proteinExistence type="predicted"/>
<evidence type="ECO:0000313" key="2">
    <source>
        <dbReference type="Proteomes" id="UP001498398"/>
    </source>
</evidence>
<reference evidence="1 2" key="1">
    <citation type="submission" date="2024-01" db="EMBL/GenBank/DDBJ databases">
        <title>A draft genome for the cacao thread blight pathogen Marasmiellus scandens.</title>
        <authorList>
            <person name="Baruah I.K."/>
            <person name="Leung J."/>
            <person name="Bukari Y."/>
            <person name="Amoako-Attah I."/>
            <person name="Meinhardt L.W."/>
            <person name="Bailey B.A."/>
            <person name="Cohen S.P."/>
        </authorList>
    </citation>
    <scope>NUCLEOTIDE SEQUENCE [LARGE SCALE GENOMIC DNA]</scope>
    <source>
        <strain evidence="1 2">GH-19</strain>
    </source>
</reference>
<organism evidence="1 2">
    <name type="scientific">Marasmiellus scandens</name>
    <dbReference type="NCBI Taxonomy" id="2682957"/>
    <lineage>
        <taxon>Eukaryota</taxon>
        <taxon>Fungi</taxon>
        <taxon>Dikarya</taxon>
        <taxon>Basidiomycota</taxon>
        <taxon>Agaricomycotina</taxon>
        <taxon>Agaricomycetes</taxon>
        <taxon>Agaricomycetidae</taxon>
        <taxon>Agaricales</taxon>
        <taxon>Marasmiineae</taxon>
        <taxon>Omphalotaceae</taxon>
        <taxon>Marasmiellus</taxon>
    </lineage>
</organism>
<dbReference type="Proteomes" id="UP001498398">
    <property type="component" value="Unassembled WGS sequence"/>
</dbReference>
<comment type="caution">
    <text evidence="1">The sequence shown here is derived from an EMBL/GenBank/DDBJ whole genome shotgun (WGS) entry which is preliminary data.</text>
</comment>